<sequence length="129" mass="14195">MLIGAAPIARLDVGFDAVRSNKGMLRICLTGDPANFPDCVDDTNATTRSVSADIRKVRFEGLPYGDYAVSVIHDENGNAKLDTFAGIPREGFGFSRNPPIRFGPPKFDAARFSIKDDAEKQQVKMRYIL</sequence>
<dbReference type="EMBL" id="SSTI01000003">
    <property type="protein sequence ID" value="THG40932.1"/>
    <property type="molecule type" value="Genomic_DNA"/>
</dbReference>
<dbReference type="Proteomes" id="UP000308038">
    <property type="component" value="Unassembled WGS sequence"/>
</dbReference>
<dbReference type="Pfam" id="PF09912">
    <property type="entry name" value="DUF2141"/>
    <property type="match status" value="1"/>
</dbReference>
<organism evidence="1 2">
    <name type="scientific">Sphingomonas olei</name>
    <dbReference type="NCBI Taxonomy" id="1886787"/>
    <lineage>
        <taxon>Bacteria</taxon>
        <taxon>Pseudomonadati</taxon>
        <taxon>Pseudomonadota</taxon>
        <taxon>Alphaproteobacteria</taxon>
        <taxon>Sphingomonadales</taxon>
        <taxon>Sphingomonadaceae</taxon>
        <taxon>Sphingomonas</taxon>
    </lineage>
</organism>
<comment type="caution">
    <text evidence="1">The sequence shown here is derived from an EMBL/GenBank/DDBJ whole genome shotgun (WGS) entry which is preliminary data.</text>
</comment>
<evidence type="ECO:0000313" key="1">
    <source>
        <dbReference type="EMBL" id="THG40932.1"/>
    </source>
</evidence>
<dbReference type="RefSeq" id="WP_136450928.1">
    <property type="nucleotide sequence ID" value="NZ_SSTI01000003.1"/>
</dbReference>
<gene>
    <name evidence="1" type="ORF">E5988_04905</name>
</gene>
<reference evidence="1 2" key="1">
    <citation type="submission" date="2019-04" db="EMBL/GenBank/DDBJ databases">
        <title>Microbes associate with the intestines of laboratory mice.</title>
        <authorList>
            <person name="Navarre W."/>
            <person name="Wong E."/>
            <person name="Huang K.C."/>
            <person name="Tropini C."/>
            <person name="Ng K."/>
            <person name="Yu B."/>
        </authorList>
    </citation>
    <scope>NUCLEOTIDE SEQUENCE [LARGE SCALE GENOMIC DNA]</scope>
    <source>
        <strain evidence="1 2">NM83_B4-11</strain>
    </source>
</reference>
<proteinExistence type="predicted"/>
<name>A0ABY2QJZ3_9SPHN</name>
<dbReference type="InterPro" id="IPR018673">
    <property type="entry name" value="DUF2141"/>
</dbReference>
<protein>
    <submittedName>
        <fullName evidence="1">DUF2141 domain-containing protein</fullName>
    </submittedName>
</protein>
<accession>A0ABY2QJZ3</accession>
<keyword evidence="2" id="KW-1185">Reference proteome</keyword>
<evidence type="ECO:0000313" key="2">
    <source>
        <dbReference type="Proteomes" id="UP000308038"/>
    </source>
</evidence>